<evidence type="ECO:0000256" key="15">
    <source>
        <dbReference type="HAMAP-Rule" id="MF_01019"/>
    </source>
</evidence>
<comment type="caution">
    <text evidence="17">The sequence shown here is derived from an EMBL/GenBank/DDBJ whole genome shotgun (WGS) entry which is preliminary data.</text>
</comment>
<dbReference type="Pfam" id="PF01502">
    <property type="entry name" value="PRA-CH"/>
    <property type="match status" value="1"/>
</dbReference>
<evidence type="ECO:0000256" key="14">
    <source>
        <dbReference type="ARBA" id="ARBA00023268"/>
    </source>
</evidence>
<dbReference type="SUPFAM" id="SSF141734">
    <property type="entry name" value="HisI-like"/>
    <property type="match status" value="1"/>
</dbReference>
<dbReference type="FunFam" id="1.10.287.1080:FF:000002">
    <property type="entry name" value="Histidine biosynthesis bifunctional protein HisIE"/>
    <property type="match status" value="1"/>
</dbReference>
<reference evidence="17" key="1">
    <citation type="submission" date="2021-08" db="EMBL/GenBank/DDBJ databases">
        <title>Prevotella lacticifex sp. nov., isolated from rumen of cow.</title>
        <authorList>
            <person name="Shinkai T."/>
            <person name="Ikeyama N."/>
            <person name="Kumagai M."/>
            <person name="Ohmori H."/>
            <person name="Sakamoto M."/>
            <person name="Ohkuma M."/>
            <person name="Mitsumori M."/>
        </authorList>
    </citation>
    <scope>NUCLEOTIDE SEQUENCE</scope>
    <source>
        <strain evidence="17">DSM 11371</strain>
    </source>
</reference>
<dbReference type="Gene3D" id="3.10.20.810">
    <property type="entry name" value="Phosphoribosyl-AMP cyclohydrolase"/>
    <property type="match status" value="1"/>
</dbReference>
<evidence type="ECO:0000256" key="13">
    <source>
        <dbReference type="ARBA" id="ARBA00023102"/>
    </source>
</evidence>
<dbReference type="HAMAP" id="MF_01019">
    <property type="entry name" value="HisIE"/>
    <property type="match status" value="1"/>
</dbReference>
<keyword evidence="8 15" id="KW-0963">Cytoplasm</keyword>
<evidence type="ECO:0000256" key="2">
    <source>
        <dbReference type="ARBA" id="ARBA00001460"/>
    </source>
</evidence>
<comment type="similarity">
    <text evidence="6 15">In the C-terminal section; belongs to the PRA-PH family.</text>
</comment>
<dbReference type="CDD" id="cd11534">
    <property type="entry name" value="NTP-PPase_HisIE_like"/>
    <property type="match status" value="1"/>
</dbReference>
<dbReference type="GO" id="GO:0004635">
    <property type="term" value="F:phosphoribosyl-AMP cyclohydrolase activity"/>
    <property type="evidence" value="ECO:0007669"/>
    <property type="project" value="UniProtKB-UniRule"/>
</dbReference>
<comment type="pathway">
    <text evidence="4 15">Amino-acid biosynthesis; L-histidine biosynthesis; L-histidine from 5-phospho-alpha-D-ribose 1-diphosphate: step 3/9.</text>
</comment>
<evidence type="ECO:0000256" key="6">
    <source>
        <dbReference type="ARBA" id="ARBA00007731"/>
    </source>
</evidence>
<evidence type="ECO:0000313" key="18">
    <source>
        <dbReference type="Proteomes" id="UP000887043"/>
    </source>
</evidence>
<evidence type="ECO:0000256" key="4">
    <source>
        <dbReference type="ARBA" id="ARBA00005169"/>
    </source>
</evidence>
<comment type="pathway">
    <text evidence="5 15">Amino-acid biosynthesis; L-histidine biosynthesis; L-histidine from 5-phospho-alpha-D-ribose 1-diphosphate: step 2/9.</text>
</comment>
<dbReference type="FunFam" id="3.10.20.810:FF:000001">
    <property type="entry name" value="Histidine biosynthesis bifunctional protein HisIE"/>
    <property type="match status" value="1"/>
</dbReference>
<comment type="catalytic activity">
    <reaction evidence="1 15">
        <text>1-(5-phospho-beta-D-ribosyl)-5'-AMP + H2O = 1-(5-phospho-beta-D-ribosyl)-5-[(5-phospho-beta-D-ribosylamino)methylideneamino]imidazole-4-carboxamide</text>
        <dbReference type="Rhea" id="RHEA:20049"/>
        <dbReference type="ChEBI" id="CHEBI:15377"/>
        <dbReference type="ChEBI" id="CHEBI:58435"/>
        <dbReference type="ChEBI" id="CHEBI:59457"/>
        <dbReference type="EC" id="3.5.4.19"/>
    </reaction>
</comment>
<dbReference type="EC" id="3.6.1.31" evidence="15"/>
<comment type="similarity">
    <text evidence="7 15">In the N-terminal section; belongs to the PRA-CH family.</text>
</comment>
<keyword evidence="11 15" id="KW-0378">Hydrolase</keyword>
<keyword evidence="12 15" id="KW-0067">ATP-binding</keyword>
<dbReference type="GO" id="GO:0000105">
    <property type="term" value="P:L-histidine biosynthetic process"/>
    <property type="evidence" value="ECO:0007669"/>
    <property type="project" value="UniProtKB-UniRule"/>
</dbReference>
<feature type="domain" description="Phosphoribosyl-AMP cyclohydrolase" evidence="16">
    <location>
        <begin position="26"/>
        <end position="98"/>
    </location>
</feature>
<dbReference type="NCBIfam" id="TIGR03188">
    <property type="entry name" value="histidine_hisI"/>
    <property type="match status" value="1"/>
</dbReference>
<gene>
    <name evidence="15 17" type="primary">hisI</name>
    <name evidence="15" type="synonym">hisIE</name>
    <name evidence="17" type="ORF">PRRU23_09790</name>
</gene>
<keyword evidence="13 15" id="KW-0368">Histidine biosynthesis</keyword>
<dbReference type="Gene3D" id="1.10.287.1080">
    <property type="entry name" value="MazG-like"/>
    <property type="match status" value="1"/>
</dbReference>
<name>A0AA37MKZ3_SEGBR</name>
<dbReference type="Proteomes" id="UP000887043">
    <property type="component" value="Unassembled WGS sequence"/>
</dbReference>
<dbReference type="RefSeq" id="WP_006282983.1">
    <property type="nucleotide sequence ID" value="NZ_BPTR01000001.1"/>
</dbReference>
<evidence type="ECO:0000256" key="5">
    <source>
        <dbReference type="ARBA" id="ARBA00005204"/>
    </source>
</evidence>
<comment type="subcellular location">
    <subcellularLocation>
        <location evidence="3 15">Cytoplasm</location>
    </subcellularLocation>
</comment>
<dbReference type="InterPro" id="IPR023019">
    <property type="entry name" value="His_synth_HisIE"/>
</dbReference>
<dbReference type="GO" id="GO:0005524">
    <property type="term" value="F:ATP binding"/>
    <property type="evidence" value="ECO:0007669"/>
    <property type="project" value="UniProtKB-KW"/>
</dbReference>
<evidence type="ECO:0000256" key="11">
    <source>
        <dbReference type="ARBA" id="ARBA00022801"/>
    </source>
</evidence>
<dbReference type="GO" id="GO:0004636">
    <property type="term" value="F:phosphoribosyl-ATP diphosphatase activity"/>
    <property type="evidence" value="ECO:0007669"/>
    <property type="project" value="UniProtKB-UniRule"/>
</dbReference>
<keyword evidence="10 15" id="KW-0547">Nucleotide-binding</keyword>
<dbReference type="EMBL" id="BPTR01000001">
    <property type="protein sequence ID" value="GJG27279.1"/>
    <property type="molecule type" value="Genomic_DNA"/>
</dbReference>
<feature type="region of interest" description="Phosphoribosyl-AMP cyclohydrolase" evidence="15">
    <location>
        <begin position="1"/>
        <end position="109"/>
    </location>
</feature>
<dbReference type="HAMAP" id="MF_01020">
    <property type="entry name" value="HisE"/>
    <property type="match status" value="1"/>
</dbReference>
<dbReference type="GO" id="GO:0005737">
    <property type="term" value="C:cytoplasm"/>
    <property type="evidence" value="ECO:0007669"/>
    <property type="project" value="UniProtKB-SubCell"/>
</dbReference>
<dbReference type="InterPro" id="IPR008179">
    <property type="entry name" value="HisE"/>
</dbReference>
<accession>A0AA37MKZ3</accession>
<keyword evidence="9 15" id="KW-0028">Amino-acid biosynthesis</keyword>
<dbReference type="InterPro" id="IPR021130">
    <property type="entry name" value="PRib-ATP_PPHydrolase-like"/>
</dbReference>
<keyword evidence="14 15" id="KW-0511">Multifunctional enzyme</keyword>
<dbReference type="PANTHER" id="PTHR42945">
    <property type="entry name" value="HISTIDINE BIOSYNTHESIS BIFUNCTIONAL PROTEIN"/>
    <property type="match status" value="1"/>
</dbReference>
<dbReference type="NCBIfam" id="NF002747">
    <property type="entry name" value="PRK02759.1"/>
    <property type="match status" value="1"/>
</dbReference>
<dbReference type="SUPFAM" id="SSF101386">
    <property type="entry name" value="all-alpha NTP pyrophosphatases"/>
    <property type="match status" value="1"/>
</dbReference>
<evidence type="ECO:0000256" key="7">
    <source>
        <dbReference type="ARBA" id="ARBA00008299"/>
    </source>
</evidence>
<proteinExistence type="inferred from homology"/>
<evidence type="ECO:0000256" key="10">
    <source>
        <dbReference type="ARBA" id="ARBA00022741"/>
    </source>
</evidence>
<dbReference type="EC" id="3.5.4.19" evidence="15"/>
<dbReference type="InterPro" id="IPR038019">
    <property type="entry name" value="PRib_AMP_CycHydrolase_sf"/>
</dbReference>
<dbReference type="Pfam" id="PF01503">
    <property type="entry name" value="PRA-PH"/>
    <property type="match status" value="1"/>
</dbReference>
<sequence>MEIDFKKMNGLVPAIIQDYKTKNVLMLGFMNEESYNKTIETKKVTFWSRSRNCLWTKGETSGNFLNLVSIKVDCDNDTLLVEVIPNGPTCHKGTDTCWGEENKYNPILFLSELQDFITKRHQEMPEGSYTTALFNKGVKRIAQKVGEESLETVIEAVSGTDEKLIYEASDILYHLIVLLEAKGLRIEDVAAELLKRHQPDWDKDRRLAKFLGTYKR</sequence>
<dbReference type="InterPro" id="IPR002496">
    <property type="entry name" value="PRib_AMP_CycHydrolase_dom"/>
</dbReference>
<evidence type="ECO:0000256" key="3">
    <source>
        <dbReference type="ARBA" id="ARBA00004496"/>
    </source>
</evidence>
<evidence type="ECO:0000256" key="8">
    <source>
        <dbReference type="ARBA" id="ARBA00022490"/>
    </source>
</evidence>
<evidence type="ECO:0000313" key="17">
    <source>
        <dbReference type="EMBL" id="GJG27279.1"/>
    </source>
</evidence>
<evidence type="ECO:0000256" key="9">
    <source>
        <dbReference type="ARBA" id="ARBA00022605"/>
    </source>
</evidence>
<feature type="region of interest" description="Phosphoribosyl-ATP pyrophosphohydrolase" evidence="15">
    <location>
        <begin position="110"/>
        <end position="216"/>
    </location>
</feature>
<evidence type="ECO:0000259" key="16">
    <source>
        <dbReference type="Pfam" id="PF01502"/>
    </source>
</evidence>
<dbReference type="AlphaFoldDB" id="A0AA37MKZ3"/>
<comment type="catalytic activity">
    <reaction evidence="2 15">
        <text>1-(5-phospho-beta-D-ribosyl)-ATP + H2O = 1-(5-phospho-beta-D-ribosyl)-5'-AMP + diphosphate + H(+)</text>
        <dbReference type="Rhea" id="RHEA:22828"/>
        <dbReference type="ChEBI" id="CHEBI:15377"/>
        <dbReference type="ChEBI" id="CHEBI:15378"/>
        <dbReference type="ChEBI" id="CHEBI:33019"/>
        <dbReference type="ChEBI" id="CHEBI:59457"/>
        <dbReference type="ChEBI" id="CHEBI:73183"/>
        <dbReference type="EC" id="3.6.1.31"/>
    </reaction>
</comment>
<dbReference type="PANTHER" id="PTHR42945:SF9">
    <property type="entry name" value="HISTIDINE BIOSYNTHESIS BIFUNCTIONAL PROTEIN HISIE"/>
    <property type="match status" value="1"/>
</dbReference>
<organism evidence="17 18">
    <name type="scientific">Segatella bryantii</name>
    <name type="common">Prevotella bryantii</name>
    <dbReference type="NCBI Taxonomy" id="77095"/>
    <lineage>
        <taxon>Bacteria</taxon>
        <taxon>Pseudomonadati</taxon>
        <taxon>Bacteroidota</taxon>
        <taxon>Bacteroidia</taxon>
        <taxon>Bacteroidales</taxon>
        <taxon>Prevotellaceae</taxon>
        <taxon>Segatella</taxon>
    </lineage>
</organism>
<evidence type="ECO:0000256" key="1">
    <source>
        <dbReference type="ARBA" id="ARBA00000024"/>
    </source>
</evidence>
<dbReference type="NCBIfam" id="NF000768">
    <property type="entry name" value="PRK00051.1"/>
    <property type="match status" value="1"/>
</dbReference>
<protein>
    <recommendedName>
        <fullName evidence="15">Histidine biosynthesis bifunctional protein HisIE</fullName>
    </recommendedName>
    <domain>
        <recommendedName>
            <fullName evidence="15">Phosphoribosyl-AMP cyclohydrolase</fullName>
            <shortName evidence="15">PRA-CH</shortName>
            <ecNumber evidence="15">3.5.4.19</ecNumber>
        </recommendedName>
    </domain>
    <domain>
        <recommendedName>
            <fullName evidence="15">Phosphoribosyl-ATP pyrophosphatase</fullName>
            <shortName evidence="15">PRA-PH</shortName>
            <ecNumber evidence="15">3.6.1.31</ecNumber>
        </recommendedName>
    </domain>
</protein>
<evidence type="ECO:0000256" key="12">
    <source>
        <dbReference type="ARBA" id="ARBA00022840"/>
    </source>
</evidence>